<evidence type="ECO:0000313" key="2">
    <source>
        <dbReference type="EMBL" id="KAK8515027.1"/>
    </source>
</evidence>
<accession>A0ABR2C6J4</accession>
<evidence type="ECO:0000256" key="1">
    <source>
        <dbReference type="SAM" id="MobiDB-lite"/>
    </source>
</evidence>
<proteinExistence type="predicted"/>
<organism evidence="2 3">
    <name type="scientific">Hibiscus sabdariffa</name>
    <name type="common">roselle</name>
    <dbReference type="NCBI Taxonomy" id="183260"/>
    <lineage>
        <taxon>Eukaryota</taxon>
        <taxon>Viridiplantae</taxon>
        <taxon>Streptophyta</taxon>
        <taxon>Embryophyta</taxon>
        <taxon>Tracheophyta</taxon>
        <taxon>Spermatophyta</taxon>
        <taxon>Magnoliopsida</taxon>
        <taxon>eudicotyledons</taxon>
        <taxon>Gunneridae</taxon>
        <taxon>Pentapetalae</taxon>
        <taxon>rosids</taxon>
        <taxon>malvids</taxon>
        <taxon>Malvales</taxon>
        <taxon>Malvaceae</taxon>
        <taxon>Malvoideae</taxon>
        <taxon>Hibiscus</taxon>
    </lineage>
</organism>
<protein>
    <submittedName>
        <fullName evidence="2">Uncharacterized protein</fullName>
    </submittedName>
</protein>
<comment type="caution">
    <text evidence="2">The sequence shown here is derived from an EMBL/GenBank/DDBJ whole genome shotgun (WGS) entry which is preliminary data.</text>
</comment>
<dbReference type="EMBL" id="JBBPBM010000065">
    <property type="protein sequence ID" value="KAK8515027.1"/>
    <property type="molecule type" value="Genomic_DNA"/>
</dbReference>
<gene>
    <name evidence="2" type="ORF">V6N12_001191</name>
</gene>
<keyword evidence="3" id="KW-1185">Reference proteome</keyword>
<reference evidence="2 3" key="1">
    <citation type="journal article" date="2024" name="G3 (Bethesda)">
        <title>Genome assembly of Hibiscus sabdariffa L. provides insights into metabolisms of medicinal natural products.</title>
        <authorList>
            <person name="Kim T."/>
        </authorList>
    </citation>
    <scope>NUCLEOTIDE SEQUENCE [LARGE SCALE GENOMIC DNA]</scope>
    <source>
        <strain evidence="2">TK-2024</strain>
        <tissue evidence="2">Old leaves</tissue>
    </source>
</reference>
<sequence>MEEESSELNQNAEAALPVSGNHEGQEAGQEATQGDIEQDPNVASVEEETTMPAAAGEGQETTMPAAVEEGQETIVRGKLLQPEHVYSINKVHC</sequence>
<evidence type="ECO:0000313" key="3">
    <source>
        <dbReference type="Proteomes" id="UP001472677"/>
    </source>
</evidence>
<name>A0ABR2C6J4_9ROSI</name>
<feature type="region of interest" description="Disordered" evidence="1">
    <location>
        <begin position="1"/>
        <end position="61"/>
    </location>
</feature>
<dbReference type="Proteomes" id="UP001472677">
    <property type="component" value="Unassembled WGS sequence"/>
</dbReference>